<comment type="caution">
    <text evidence="1">The sequence shown here is derived from an EMBL/GenBank/DDBJ whole genome shotgun (WGS) entry which is preliminary data.</text>
</comment>
<keyword evidence="2" id="KW-1185">Reference proteome</keyword>
<dbReference type="STRING" id="1544798.LH29_23485"/>
<accession>A0A0D8J7X5</accession>
<dbReference type="SUPFAM" id="SSF56935">
    <property type="entry name" value="Porins"/>
    <property type="match status" value="1"/>
</dbReference>
<reference evidence="1 2" key="1">
    <citation type="submission" date="2014-09" db="EMBL/GenBank/DDBJ databases">
        <title>Draft Genome Sequence of Draconibacterium sp. JN14CK-3.</title>
        <authorList>
            <person name="Dong C."/>
            <person name="Lai Q."/>
            <person name="Shao Z."/>
        </authorList>
    </citation>
    <scope>NUCLEOTIDE SEQUENCE [LARGE SCALE GENOMIC DNA]</scope>
    <source>
        <strain evidence="1 2">JN14CK-3</strain>
    </source>
</reference>
<dbReference type="EMBL" id="JRHC01000008">
    <property type="protein sequence ID" value="KJF41893.1"/>
    <property type="molecule type" value="Genomic_DNA"/>
</dbReference>
<name>A0A0D8J7X5_9BACT</name>
<protein>
    <submittedName>
        <fullName evidence="1">Uncharacterized protein</fullName>
    </submittedName>
</protein>
<dbReference type="Gene3D" id="2.40.160.60">
    <property type="entry name" value="Outer membrane protein transport protein (OMPP1/FadL/TodX)"/>
    <property type="match status" value="1"/>
</dbReference>
<evidence type="ECO:0000313" key="2">
    <source>
        <dbReference type="Proteomes" id="UP000032544"/>
    </source>
</evidence>
<dbReference type="Proteomes" id="UP000032544">
    <property type="component" value="Unassembled WGS sequence"/>
</dbReference>
<sequence>MQKPFYILLVYFTIIALTASPQNYTGGARSAALSDAFISVSDTWSTFHNQATLAQLNRFSAGVYYESKYGIDEFALAATSVVLPTGAGTFGLSFYQFGKGTFKEHKIGFAYAKQLSERFNAAVQFDYLAQRMPENADAFSFVTFEIGATYQLTEQITLGAHTYNPVKNGFNYPEEKTKLPAAYRLGAHYAFAEHVLVSLETQKESDHDVVVRSGLEFMPLENLALRFGISGRPVQYTAGLGYSFKNISTDIAFSYHGNLGFTPSVSIQYNIK</sequence>
<dbReference type="RefSeq" id="WP_045033561.1">
    <property type="nucleotide sequence ID" value="NZ_JRHC01000008.1"/>
</dbReference>
<organism evidence="1 2">
    <name type="scientific">Draconibacterium sediminis</name>
    <dbReference type="NCBI Taxonomy" id="1544798"/>
    <lineage>
        <taxon>Bacteria</taxon>
        <taxon>Pseudomonadati</taxon>
        <taxon>Bacteroidota</taxon>
        <taxon>Bacteroidia</taxon>
        <taxon>Marinilabiliales</taxon>
        <taxon>Prolixibacteraceae</taxon>
        <taxon>Draconibacterium</taxon>
    </lineage>
</organism>
<gene>
    <name evidence="1" type="ORF">LH29_23485</name>
</gene>
<evidence type="ECO:0000313" key="1">
    <source>
        <dbReference type="EMBL" id="KJF41893.1"/>
    </source>
</evidence>
<dbReference type="OrthoDB" id="9758448at2"/>
<proteinExistence type="predicted"/>
<dbReference type="AlphaFoldDB" id="A0A0D8J7X5"/>